<evidence type="ECO:0000256" key="1">
    <source>
        <dbReference type="SAM" id="MobiDB-lite"/>
    </source>
</evidence>
<dbReference type="InterPro" id="IPR001810">
    <property type="entry name" value="F-box_dom"/>
</dbReference>
<evidence type="ECO:0000313" key="3">
    <source>
        <dbReference type="EMBL" id="KAI1714024.1"/>
    </source>
</evidence>
<dbReference type="CDD" id="cd09917">
    <property type="entry name" value="F-box_SF"/>
    <property type="match status" value="1"/>
</dbReference>
<feature type="domain" description="F-box" evidence="2">
    <location>
        <begin position="446"/>
        <end position="507"/>
    </location>
</feature>
<dbReference type="SUPFAM" id="SSF81383">
    <property type="entry name" value="F-box domain"/>
    <property type="match status" value="1"/>
</dbReference>
<evidence type="ECO:0000313" key="4">
    <source>
        <dbReference type="Proteomes" id="UP001201812"/>
    </source>
</evidence>
<proteinExistence type="predicted"/>
<evidence type="ECO:0000259" key="2">
    <source>
        <dbReference type="PROSITE" id="PS50181"/>
    </source>
</evidence>
<dbReference type="PROSITE" id="PS50181">
    <property type="entry name" value="FBOX"/>
    <property type="match status" value="1"/>
</dbReference>
<dbReference type="Gene3D" id="3.80.10.10">
    <property type="entry name" value="Ribonuclease Inhibitor"/>
    <property type="match status" value="1"/>
</dbReference>
<accession>A0AAD4N2A1</accession>
<reference evidence="3" key="1">
    <citation type="submission" date="2022-01" db="EMBL/GenBank/DDBJ databases">
        <title>Genome Sequence Resource for Two Populations of Ditylenchus destructor, the Migratory Endoparasitic Phytonematode.</title>
        <authorList>
            <person name="Zhang H."/>
            <person name="Lin R."/>
            <person name="Xie B."/>
        </authorList>
    </citation>
    <scope>NUCLEOTIDE SEQUENCE</scope>
    <source>
        <strain evidence="3">BazhouSP</strain>
    </source>
</reference>
<keyword evidence="4" id="KW-1185">Reference proteome</keyword>
<dbReference type="EMBL" id="JAKKPZ010000014">
    <property type="protein sequence ID" value="KAI1714024.1"/>
    <property type="molecule type" value="Genomic_DNA"/>
</dbReference>
<feature type="compositionally biased region" description="Basic residues" evidence="1">
    <location>
        <begin position="60"/>
        <end position="70"/>
    </location>
</feature>
<dbReference type="SUPFAM" id="SSF52047">
    <property type="entry name" value="RNI-like"/>
    <property type="match status" value="1"/>
</dbReference>
<dbReference type="Proteomes" id="UP001201812">
    <property type="component" value="Unassembled WGS sequence"/>
</dbReference>
<gene>
    <name evidence="3" type="ORF">DdX_08915</name>
</gene>
<sequence length="822" mass="93804">MPETFSADGKIIESGRPKRKKRNKKPLENEANAKLVPTQPFVKESEMPATISAGGEIIKSGRRKRKKRTKKPLDNEVNPSLVPIQPFVNESEMLATFSADGEIIESGRLKRKMRNKKPLENEANAKIVPIQPFVKESEMPETFSVDGKIIESDRSKRKKRNKKPLENEANPKPAIIQQSGKQPETPLNVPLGTQIPNDCGMSQQRGKSFRRTFVNRTFSKGNQTERELVTVTSTHTEQQQNMPMPTLSPLGRCLEMFPGMLEQQPRLPVPSQPFVKRSSMSSNVAQTSAPAVRQQRQFPAPPQQCNKRIEISSNISVGNQSSESFFPSRRDGKQLKRSFASQAQPKNKLAENERLAWTSTHLIQQQQQLAAWKYTPSILDTDPILEYLEPSPSLNVTNCIWRNTTYTQVYNFVALSSSLQLEDSKFQDAIAKNVLDALSQEVMPSYDKLGSLPPDILVLVFNCLPAADRIRAERVCKNWQRLIKLYGWTSFRVANDNTVTNRGWRHLDKLLDRCATHIKELDLHGQRIITCWAEILHRLPNLRHLALTHVNLFPKDVSTLADSYPKIKSLSFSDMGESTFDNISSLLGRCPNLEHVSFEKYWFNFASFSFDGLSPTVKSIEMSDDHYCMELFPEVKRRNIMIESLVLKCRYRLNEIELQQLMTLDISSLKYLDISLNQVTRLQFVDFIPQLSKLQGLEVHVVGSDGKNCLNEYFNTDANIKPKEIVKALESCKTLRTILCESDGSIDYTEILQYFTASHQNEGEPSGPNDNRIAHLYFGFQRPENHVEHKWAKFYWRDNALPESPVVLKLRRSVLSEPPLVF</sequence>
<organism evidence="3 4">
    <name type="scientific">Ditylenchus destructor</name>
    <dbReference type="NCBI Taxonomy" id="166010"/>
    <lineage>
        <taxon>Eukaryota</taxon>
        <taxon>Metazoa</taxon>
        <taxon>Ecdysozoa</taxon>
        <taxon>Nematoda</taxon>
        <taxon>Chromadorea</taxon>
        <taxon>Rhabditida</taxon>
        <taxon>Tylenchina</taxon>
        <taxon>Tylenchomorpha</taxon>
        <taxon>Sphaerularioidea</taxon>
        <taxon>Anguinidae</taxon>
        <taxon>Anguininae</taxon>
        <taxon>Ditylenchus</taxon>
    </lineage>
</organism>
<feature type="region of interest" description="Disordered" evidence="1">
    <location>
        <begin position="1"/>
        <end position="81"/>
    </location>
</feature>
<dbReference type="AlphaFoldDB" id="A0AAD4N2A1"/>
<dbReference type="InterPro" id="IPR036047">
    <property type="entry name" value="F-box-like_dom_sf"/>
</dbReference>
<dbReference type="Gene3D" id="1.20.1280.50">
    <property type="match status" value="1"/>
</dbReference>
<dbReference type="InterPro" id="IPR032675">
    <property type="entry name" value="LRR_dom_sf"/>
</dbReference>
<feature type="region of interest" description="Disordered" evidence="1">
    <location>
        <begin position="319"/>
        <end position="347"/>
    </location>
</feature>
<protein>
    <submittedName>
        <fullName evidence="3">F-box-like domain-containing protein</fullName>
    </submittedName>
</protein>
<name>A0AAD4N2A1_9BILA</name>
<feature type="region of interest" description="Disordered" evidence="1">
    <location>
        <begin position="145"/>
        <end position="194"/>
    </location>
</feature>
<dbReference type="SMART" id="SM00256">
    <property type="entry name" value="FBOX"/>
    <property type="match status" value="1"/>
</dbReference>
<comment type="caution">
    <text evidence="3">The sequence shown here is derived from an EMBL/GenBank/DDBJ whole genome shotgun (WGS) entry which is preliminary data.</text>
</comment>
<dbReference type="Pfam" id="PF12937">
    <property type="entry name" value="F-box-like"/>
    <property type="match status" value="1"/>
</dbReference>